<evidence type="ECO:0000313" key="2">
    <source>
        <dbReference type="EMBL" id="KAG7403233.1"/>
    </source>
</evidence>
<dbReference type="AlphaFoldDB" id="A0A8J5TM75"/>
<comment type="caution">
    <text evidence="2">The sequence shown here is derived from an EMBL/GenBank/DDBJ whole genome shotgun (WGS) entry which is preliminary data.</text>
</comment>
<protein>
    <submittedName>
        <fullName evidence="2">Uncharacterized protein</fullName>
    </submittedName>
</protein>
<evidence type="ECO:0000256" key="1">
    <source>
        <dbReference type="SAM" id="MobiDB-lite"/>
    </source>
</evidence>
<reference evidence="2" key="1">
    <citation type="submission" date="2021-04" db="EMBL/GenBank/DDBJ databases">
        <title>First draft genome resource for Brassicaceae pathogens Fusarium oxysporum f. sp. raphani and Fusarium oxysporum f. sp. rapae.</title>
        <authorList>
            <person name="Asai S."/>
        </authorList>
    </citation>
    <scope>NUCLEOTIDE SEQUENCE</scope>
    <source>
        <strain evidence="2">Tf1208</strain>
    </source>
</reference>
<dbReference type="Proteomes" id="UP000694050">
    <property type="component" value="Unassembled WGS sequence"/>
</dbReference>
<gene>
    <name evidence="2" type="ORF">Forpe1208_v016431</name>
</gene>
<accession>A0A8J5TM75</accession>
<name>A0A8J5TM75_FUSOX</name>
<proteinExistence type="predicted"/>
<evidence type="ECO:0000313" key="3">
    <source>
        <dbReference type="Proteomes" id="UP000694050"/>
    </source>
</evidence>
<sequence length="174" mass="19188">MPASQSSASSTLPSPIGNGNGNGLSLDKTLRTSKPPILTLRKRRERRPKRIYRPARNSLYDIFQQYAGTPLFVRPIHWTDLHARLLGAKWEELPPCDKPQPSAAPGTPPTRGHLSPSNTIISLSNELTQILLPEPLSPILFSKAVKSVLNTLWPTPFNKPQSLPALHLYFGGLS</sequence>
<dbReference type="EMBL" id="JAELUQ010000015">
    <property type="protein sequence ID" value="KAG7403233.1"/>
    <property type="molecule type" value="Genomic_DNA"/>
</dbReference>
<organism evidence="2 3">
    <name type="scientific">Fusarium oxysporum f. sp. rapae</name>
    <dbReference type="NCBI Taxonomy" id="485398"/>
    <lineage>
        <taxon>Eukaryota</taxon>
        <taxon>Fungi</taxon>
        <taxon>Dikarya</taxon>
        <taxon>Ascomycota</taxon>
        <taxon>Pezizomycotina</taxon>
        <taxon>Sordariomycetes</taxon>
        <taxon>Hypocreomycetidae</taxon>
        <taxon>Hypocreales</taxon>
        <taxon>Nectriaceae</taxon>
        <taxon>Fusarium</taxon>
        <taxon>Fusarium oxysporum species complex</taxon>
    </lineage>
</organism>
<feature type="region of interest" description="Disordered" evidence="1">
    <location>
        <begin position="96"/>
        <end position="116"/>
    </location>
</feature>
<feature type="compositionally biased region" description="Low complexity" evidence="1">
    <location>
        <begin position="1"/>
        <end position="15"/>
    </location>
</feature>
<feature type="region of interest" description="Disordered" evidence="1">
    <location>
        <begin position="1"/>
        <end position="36"/>
    </location>
</feature>